<sequence length="932" mass="102733">MDRGRLREFVSAHCDVGDALFVPRRDFSKAFKDWRGGRAAPKGLPEAMDALDYKQSTKPWGPDRRNTGVYLGVRLRQQPIVEVEPAGPEDAATERPAEEVTIAVVDNARDVFLENHLFGEDLSGSRIRKTADTPPKISILDLIAMVTGTVNPAKSWADLSRRFAAEDVRVLSGFAKFAGQGQTDTPVTNAAGVVIIINALGGARAAKFRQKFADTLVRYLGGDETLIAEIRSIHEAQEQLPDGHPLRLFGRTVEAERAPERDDADEAQCALKRQKLQNEWDQEIQRGKQIKAEGEAEAARHEAELRTIKLQDCEQTVEAKHRILAILSAGTGSAAPPALTGMLSAARHNLASQTLAQLTVLSGDVASGSQSGPLAIQAAPAPVATAKRVTVQEIGRDVLRLRSRDMASAQLSKVGHAVAARWLNTPGNGSLDQKSQNQWERTYKDGPVVRRESVREVTPDMLATHRIKFSQAYLGANEVGMGQAFDVWTYPEKEAQEMIERAFESVRDSEYYQSMETTQQEWDKLLTAANGGNGFAIDHIVEGRLRHTLPASLREAYEDQCFLMWSRDGEYADDVKAAAAAHEPTESAAFRDEDISVLDVRFVDAASACRFIGLGVEGEYDISISFHPRSAKPIRVLLREEEGVDGDGEKFERSKMWEASGFKLVREWTSRSSIASVRSRNSLDGRPPTKAHNDAFKGRTVVYAVRTLPQKMQNKSGRGAEASLEVRFGVREPLPDAEDSSLVVRVSTCGRILTRPEKGCSSIRAASSVRIASTAGACSLIDCDAGGQREGSAVYCNWQFGGHVFECGRTAVTPLGSPSAELSSTSFWLLAARVIRTMTIDWDNELTDASEAEDKRGFRAKFSRIFSDDRSARPVLSHKRMDVCFMGDSTFIDRLERQGILRRVRKNNVSWNKTLTDNMKVHRASLVASARF</sequence>
<evidence type="ECO:0000313" key="2">
    <source>
        <dbReference type="Proteomes" id="UP000054558"/>
    </source>
</evidence>
<proteinExistence type="predicted"/>
<gene>
    <name evidence="1" type="ORF">KFL_009080070</name>
</gene>
<keyword evidence="2" id="KW-1185">Reference proteome</keyword>
<dbReference type="EMBL" id="DF237857">
    <property type="protein sequence ID" value="GAQ92037.1"/>
    <property type="molecule type" value="Genomic_DNA"/>
</dbReference>
<reference evidence="1 2" key="1">
    <citation type="journal article" date="2014" name="Nat. Commun.">
        <title>Klebsormidium flaccidum genome reveals primary factors for plant terrestrial adaptation.</title>
        <authorList>
            <person name="Hori K."/>
            <person name="Maruyama F."/>
            <person name="Fujisawa T."/>
            <person name="Togashi T."/>
            <person name="Yamamoto N."/>
            <person name="Seo M."/>
            <person name="Sato S."/>
            <person name="Yamada T."/>
            <person name="Mori H."/>
            <person name="Tajima N."/>
            <person name="Moriyama T."/>
            <person name="Ikeuchi M."/>
            <person name="Watanabe M."/>
            <person name="Wada H."/>
            <person name="Kobayashi K."/>
            <person name="Saito M."/>
            <person name="Masuda T."/>
            <person name="Sasaki-Sekimoto Y."/>
            <person name="Mashiguchi K."/>
            <person name="Awai K."/>
            <person name="Shimojima M."/>
            <person name="Masuda S."/>
            <person name="Iwai M."/>
            <person name="Nobusawa T."/>
            <person name="Narise T."/>
            <person name="Kondo S."/>
            <person name="Saito H."/>
            <person name="Sato R."/>
            <person name="Murakawa M."/>
            <person name="Ihara Y."/>
            <person name="Oshima-Yamada Y."/>
            <person name="Ohtaka K."/>
            <person name="Satoh M."/>
            <person name="Sonobe K."/>
            <person name="Ishii M."/>
            <person name="Ohtani R."/>
            <person name="Kanamori-Sato M."/>
            <person name="Honoki R."/>
            <person name="Miyazaki D."/>
            <person name="Mochizuki H."/>
            <person name="Umetsu J."/>
            <person name="Higashi K."/>
            <person name="Shibata D."/>
            <person name="Kamiya Y."/>
            <person name="Sato N."/>
            <person name="Nakamura Y."/>
            <person name="Tabata S."/>
            <person name="Ida S."/>
            <person name="Kurokawa K."/>
            <person name="Ohta H."/>
        </authorList>
    </citation>
    <scope>NUCLEOTIDE SEQUENCE [LARGE SCALE GENOMIC DNA]</scope>
    <source>
        <strain evidence="1 2">NIES-2285</strain>
    </source>
</reference>
<accession>A0A1Y1ITP3</accession>
<evidence type="ECO:0000313" key="1">
    <source>
        <dbReference type="EMBL" id="GAQ92037.1"/>
    </source>
</evidence>
<protein>
    <submittedName>
        <fullName evidence="1">Uncharacterized protein</fullName>
    </submittedName>
</protein>
<dbReference type="Proteomes" id="UP000054558">
    <property type="component" value="Unassembled WGS sequence"/>
</dbReference>
<organism evidence="1 2">
    <name type="scientific">Klebsormidium nitens</name>
    <name type="common">Green alga</name>
    <name type="synonym">Ulothrix nitens</name>
    <dbReference type="NCBI Taxonomy" id="105231"/>
    <lineage>
        <taxon>Eukaryota</taxon>
        <taxon>Viridiplantae</taxon>
        <taxon>Streptophyta</taxon>
        <taxon>Klebsormidiophyceae</taxon>
        <taxon>Klebsormidiales</taxon>
        <taxon>Klebsormidiaceae</taxon>
        <taxon>Klebsormidium</taxon>
    </lineage>
</organism>
<name>A0A1Y1ITP3_KLENI</name>
<dbReference type="AlphaFoldDB" id="A0A1Y1ITP3"/>